<gene>
    <name evidence="1" type="ORF">CEXT_138511</name>
</gene>
<dbReference type="Proteomes" id="UP001054945">
    <property type="component" value="Unassembled WGS sequence"/>
</dbReference>
<evidence type="ECO:0000313" key="2">
    <source>
        <dbReference type="Proteomes" id="UP001054945"/>
    </source>
</evidence>
<comment type="caution">
    <text evidence="1">The sequence shown here is derived from an EMBL/GenBank/DDBJ whole genome shotgun (WGS) entry which is preliminary data.</text>
</comment>
<sequence>MKSKNKRGRRMSQVGEALQRHVSAGGSCDLRTSGRNNFFPRLPGFRCRPTKRRCFRRPEKLAAAEIIKKNVIACNCSCIHCYSPQVDFTTADSVNEPPNHVLRAKFN</sequence>
<reference evidence="1 2" key="1">
    <citation type="submission" date="2021-06" db="EMBL/GenBank/DDBJ databases">
        <title>Caerostris extrusa draft genome.</title>
        <authorList>
            <person name="Kono N."/>
            <person name="Arakawa K."/>
        </authorList>
    </citation>
    <scope>NUCLEOTIDE SEQUENCE [LARGE SCALE GENOMIC DNA]</scope>
</reference>
<organism evidence="1 2">
    <name type="scientific">Caerostris extrusa</name>
    <name type="common">Bark spider</name>
    <name type="synonym">Caerostris bankana</name>
    <dbReference type="NCBI Taxonomy" id="172846"/>
    <lineage>
        <taxon>Eukaryota</taxon>
        <taxon>Metazoa</taxon>
        <taxon>Ecdysozoa</taxon>
        <taxon>Arthropoda</taxon>
        <taxon>Chelicerata</taxon>
        <taxon>Arachnida</taxon>
        <taxon>Araneae</taxon>
        <taxon>Araneomorphae</taxon>
        <taxon>Entelegynae</taxon>
        <taxon>Araneoidea</taxon>
        <taxon>Araneidae</taxon>
        <taxon>Caerostris</taxon>
    </lineage>
</organism>
<dbReference type="EMBL" id="BPLR01014867">
    <property type="protein sequence ID" value="GIY71867.1"/>
    <property type="molecule type" value="Genomic_DNA"/>
</dbReference>
<keyword evidence="2" id="KW-1185">Reference proteome</keyword>
<protein>
    <submittedName>
        <fullName evidence="1">Uncharacterized protein</fullName>
    </submittedName>
</protein>
<dbReference type="AlphaFoldDB" id="A0AAV4VNG3"/>
<proteinExistence type="predicted"/>
<evidence type="ECO:0000313" key="1">
    <source>
        <dbReference type="EMBL" id="GIY71867.1"/>
    </source>
</evidence>
<accession>A0AAV4VNG3</accession>
<name>A0AAV4VNG3_CAEEX</name>